<feature type="compositionally biased region" description="Low complexity" evidence="1">
    <location>
        <begin position="438"/>
        <end position="453"/>
    </location>
</feature>
<feature type="region of interest" description="Disordered" evidence="1">
    <location>
        <begin position="183"/>
        <end position="220"/>
    </location>
</feature>
<feature type="compositionally biased region" description="Pro residues" evidence="1">
    <location>
        <begin position="663"/>
        <end position="673"/>
    </location>
</feature>
<feature type="compositionally biased region" description="Low complexity" evidence="1">
    <location>
        <begin position="491"/>
        <end position="501"/>
    </location>
</feature>
<proteinExistence type="predicted"/>
<feature type="compositionally biased region" description="Low complexity" evidence="1">
    <location>
        <begin position="508"/>
        <end position="548"/>
    </location>
</feature>
<feature type="compositionally biased region" description="Basic residues" evidence="1">
    <location>
        <begin position="188"/>
        <end position="201"/>
    </location>
</feature>
<feature type="compositionally biased region" description="Low complexity" evidence="1">
    <location>
        <begin position="674"/>
        <end position="701"/>
    </location>
</feature>
<feature type="region of interest" description="Disordered" evidence="1">
    <location>
        <begin position="246"/>
        <end position="590"/>
    </location>
</feature>
<organism evidence="2">
    <name type="scientific">Auxenochlorella protothecoides</name>
    <name type="common">Green microalga</name>
    <name type="synonym">Chlorella protothecoides</name>
    <dbReference type="NCBI Taxonomy" id="3075"/>
    <lineage>
        <taxon>Eukaryota</taxon>
        <taxon>Viridiplantae</taxon>
        <taxon>Chlorophyta</taxon>
        <taxon>core chlorophytes</taxon>
        <taxon>Trebouxiophyceae</taxon>
        <taxon>Chlorellales</taxon>
        <taxon>Chlorellaceae</taxon>
        <taxon>Auxenochlorella</taxon>
    </lineage>
</organism>
<sequence>MMPPLQSQQRGRCKARHPAWARRRLGRWKRLAWRRALHVVPLGAQLLSVMRTPSLQLRRSPLLLLRRALRPLMRRALRPLMRRALRPLMRRALRPLMRRAAPLPPRRARPLMPRAALPLTLRTTPMLIQPLTTLALRRRTWTSPPSDLRPAPACSHSTSLRPASSGCTTIGLGAGRARCLGAAGHLDRRGRRRRGTRRRPRSSKEGRVPRPGADAAFLGRSEARRHRWHLGAEPGKLGFPCATELAPCPSPGRNRSPTSRVSPPRPRHPAGPTPRRGCSGTRPPGTNGCTTGSRPWSAANSRRPASATPARAARAAGAAGGGEERGGGGAAEARFPPGPAQRAGWEWGPSRIGSSSTRRRMGSQPLADRAPPGGSSPCPGLRPWPGRPKAQRRGRGRRPGAAQGAEPTRPTPVAAAPCMGPAWRPLAPAGRGPTAPSRATPGPGATRRTAAAAMGGVRPWAAVGRSAGPRAAPARSPGPRSTTARGRRRPCGPAAARAGSAPRPPASAPGLRGPKCAGLGSPPTPPLTSSGRRARPAAARPGPRRAAPCSWAPLAEHTCPWPQGPSRSTSSARRASTSAAAAGPRWTWRRRRDWGRTATWGCRWRRAPGSRRRLRPSTAPPRGCRPTCPCCTWTRPTPSTPAALATRAWRAGPWGPGAWGLCPPRPCGAPSPSPRLRASLPRCPSPAAARRGGGTRPAPTSDGSGEGV</sequence>
<feature type="compositionally biased region" description="Low complexity" evidence="1">
    <location>
        <begin position="464"/>
        <end position="481"/>
    </location>
</feature>
<protein>
    <submittedName>
        <fullName evidence="2">Uncharacterized protein</fullName>
    </submittedName>
</protein>
<evidence type="ECO:0000313" key="2">
    <source>
        <dbReference type="EMBL" id="JAT71618.1"/>
    </source>
</evidence>
<feature type="compositionally biased region" description="Basic residues" evidence="1">
    <location>
        <begin position="389"/>
        <end position="398"/>
    </location>
</feature>
<reference evidence="2" key="1">
    <citation type="submission" date="2015-08" db="EMBL/GenBank/DDBJ databases">
        <authorList>
            <person name="Babu N.S."/>
            <person name="Beckwith C.J."/>
            <person name="Beseler K.G."/>
            <person name="Brison A."/>
            <person name="Carone J.V."/>
            <person name="Caskin T.P."/>
            <person name="Diamond M."/>
            <person name="Durham M.E."/>
            <person name="Foxe J.M."/>
            <person name="Go M."/>
            <person name="Henderson B.A."/>
            <person name="Jones I.B."/>
            <person name="McGettigan J.A."/>
            <person name="Micheletti S.J."/>
            <person name="Nasrallah M.E."/>
            <person name="Ortiz D."/>
            <person name="Piller C.R."/>
            <person name="Privatt S.R."/>
            <person name="Schneider S.L."/>
            <person name="Sharp S."/>
            <person name="Smith T.C."/>
            <person name="Stanton J.D."/>
            <person name="Ullery H.E."/>
            <person name="Wilson R.J."/>
            <person name="Serrano M.G."/>
            <person name="Buck G."/>
            <person name="Lee V."/>
            <person name="Wang Y."/>
            <person name="Carvalho R."/>
            <person name="Voegtly L."/>
            <person name="Shi R."/>
            <person name="Duckworth R."/>
            <person name="Johnson A."/>
            <person name="Loviza R."/>
            <person name="Walstead R."/>
            <person name="Shah Z."/>
            <person name="Kiflezghi M."/>
            <person name="Wade K."/>
            <person name="Ball S.L."/>
            <person name="Bradley K.W."/>
            <person name="Asai D.J."/>
            <person name="Bowman C.A."/>
            <person name="Russell D.A."/>
            <person name="Pope W.H."/>
            <person name="Jacobs-Sera D."/>
            <person name="Hendrix R.W."/>
            <person name="Hatfull G.F."/>
        </authorList>
    </citation>
    <scope>NUCLEOTIDE SEQUENCE</scope>
</reference>
<feature type="region of interest" description="Disordered" evidence="1">
    <location>
        <begin position="662"/>
        <end position="708"/>
    </location>
</feature>
<feature type="compositionally biased region" description="Low complexity" evidence="1">
    <location>
        <begin position="566"/>
        <end position="586"/>
    </location>
</feature>
<dbReference type="EMBL" id="GDKF01007004">
    <property type="protein sequence ID" value="JAT71618.1"/>
    <property type="molecule type" value="Transcribed_RNA"/>
</dbReference>
<accession>A0A1D1ZXC9</accession>
<name>A0A1D1ZXC9_AUXPR</name>
<feature type="compositionally biased region" description="Low complexity" evidence="1">
    <location>
        <begin position="294"/>
        <end position="317"/>
    </location>
</feature>
<feature type="region of interest" description="Disordered" evidence="1">
    <location>
        <begin position="141"/>
        <end position="165"/>
    </location>
</feature>
<evidence type="ECO:0000256" key="1">
    <source>
        <dbReference type="SAM" id="MobiDB-lite"/>
    </source>
</evidence>
<dbReference type="AlphaFoldDB" id="A0A1D1ZXC9"/>
<feature type="compositionally biased region" description="Low complexity" evidence="1">
    <location>
        <begin position="253"/>
        <end position="262"/>
    </location>
</feature>
<feature type="compositionally biased region" description="Polar residues" evidence="1">
    <location>
        <begin position="155"/>
        <end position="165"/>
    </location>
</feature>
<gene>
    <name evidence="2" type="ORF">g.12680</name>
</gene>